<keyword evidence="3" id="KW-0808">Transferase</keyword>
<dbReference type="GO" id="GO:0008270">
    <property type="term" value="F:zinc ion binding"/>
    <property type="evidence" value="ECO:0007669"/>
    <property type="project" value="UniProtKB-KW"/>
</dbReference>
<feature type="compositionally biased region" description="Basic and acidic residues" evidence="9">
    <location>
        <begin position="301"/>
        <end position="310"/>
    </location>
</feature>
<dbReference type="Gene3D" id="3.30.40.10">
    <property type="entry name" value="Zinc/RING finger domain, C3HC4 (zinc finger)"/>
    <property type="match status" value="1"/>
</dbReference>
<dbReference type="InterPro" id="IPR004181">
    <property type="entry name" value="Znf_MIZ"/>
</dbReference>
<keyword evidence="7" id="KW-0862">Zinc</keyword>
<feature type="compositionally biased region" description="Acidic residues" evidence="9">
    <location>
        <begin position="287"/>
        <end position="297"/>
    </location>
</feature>
<evidence type="ECO:0000313" key="13">
    <source>
        <dbReference type="Proteomes" id="UP000799776"/>
    </source>
</evidence>
<accession>A0A9P4LWD6</accession>
<feature type="non-terminal residue" evidence="12">
    <location>
        <position position="373"/>
    </location>
</feature>
<evidence type="ECO:0000313" key="12">
    <source>
        <dbReference type="EMBL" id="KAF2086957.1"/>
    </source>
</evidence>
<dbReference type="OrthoDB" id="28127at2759"/>
<dbReference type="GO" id="GO:0016925">
    <property type="term" value="P:protein sumoylation"/>
    <property type="evidence" value="ECO:0007669"/>
    <property type="project" value="TreeGrafter"/>
</dbReference>
<keyword evidence="6" id="KW-0833">Ubl conjugation pathway</keyword>
<comment type="caution">
    <text evidence="12">The sequence shown here is derived from an EMBL/GenBank/DDBJ whole genome shotgun (WGS) entry which is preliminary data.</text>
</comment>
<proteinExistence type="inferred from homology"/>
<dbReference type="PANTHER" id="PTHR10782">
    <property type="entry name" value="ZINC FINGER MIZ DOMAIN-CONTAINING PROTEIN"/>
    <property type="match status" value="1"/>
</dbReference>
<dbReference type="GO" id="GO:0000785">
    <property type="term" value="C:chromatin"/>
    <property type="evidence" value="ECO:0007669"/>
    <property type="project" value="TreeGrafter"/>
</dbReference>
<feature type="non-terminal residue" evidence="12">
    <location>
        <position position="1"/>
    </location>
</feature>
<keyword evidence="4" id="KW-0479">Metal-binding</keyword>
<dbReference type="PROSITE" id="PS51044">
    <property type="entry name" value="ZF_SP_RING"/>
    <property type="match status" value="1"/>
</dbReference>
<name>A0A9P4LWD6_9PEZI</name>
<evidence type="ECO:0000256" key="4">
    <source>
        <dbReference type="ARBA" id="ARBA00022723"/>
    </source>
</evidence>
<evidence type="ECO:0000256" key="3">
    <source>
        <dbReference type="ARBA" id="ARBA00022679"/>
    </source>
</evidence>
<protein>
    <submittedName>
        <fullName evidence="12">Zf-MIZ-domain-containing protein</fullName>
    </submittedName>
</protein>
<gene>
    <name evidence="12" type="ORF">K490DRAFT_7703</name>
</gene>
<evidence type="ECO:0000256" key="1">
    <source>
        <dbReference type="ARBA" id="ARBA00004718"/>
    </source>
</evidence>
<evidence type="ECO:0000259" key="10">
    <source>
        <dbReference type="PROSITE" id="PS51044"/>
    </source>
</evidence>
<feature type="compositionally biased region" description="Polar residues" evidence="9">
    <location>
        <begin position="323"/>
        <end position="347"/>
    </location>
</feature>
<dbReference type="Pfam" id="PF02891">
    <property type="entry name" value="zf-MIZ"/>
    <property type="match status" value="1"/>
</dbReference>
<reference evidence="12" key="1">
    <citation type="journal article" date="2020" name="Stud. Mycol.">
        <title>101 Dothideomycetes genomes: a test case for predicting lifestyles and emergence of pathogens.</title>
        <authorList>
            <person name="Haridas S."/>
            <person name="Albert R."/>
            <person name="Binder M."/>
            <person name="Bloem J."/>
            <person name="Labutti K."/>
            <person name="Salamov A."/>
            <person name="Andreopoulos B."/>
            <person name="Baker S."/>
            <person name="Barry K."/>
            <person name="Bills G."/>
            <person name="Bluhm B."/>
            <person name="Cannon C."/>
            <person name="Castanera R."/>
            <person name="Culley D."/>
            <person name="Daum C."/>
            <person name="Ezra D."/>
            <person name="Gonzalez J."/>
            <person name="Henrissat B."/>
            <person name="Kuo A."/>
            <person name="Liang C."/>
            <person name="Lipzen A."/>
            <person name="Lutzoni F."/>
            <person name="Magnuson J."/>
            <person name="Mondo S."/>
            <person name="Nolan M."/>
            <person name="Ohm R."/>
            <person name="Pangilinan J."/>
            <person name="Park H.-J."/>
            <person name="Ramirez L."/>
            <person name="Alfaro M."/>
            <person name="Sun H."/>
            <person name="Tritt A."/>
            <person name="Yoshinaga Y."/>
            <person name="Zwiers L.-H."/>
            <person name="Turgeon B."/>
            <person name="Goodwin S."/>
            <person name="Spatafora J."/>
            <person name="Crous P."/>
            <person name="Grigoriev I."/>
        </authorList>
    </citation>
    <scope>NUCLEOTIDE SEQUENCE</scope>
    <source>
        <strain evidence="12">CBS 121410</strain>
    </source>
</reference>
<dbReference type="Gene3D" id="2.60.120.780">
    <property type="entry name" value="PINIT domain"/>
    <property type="match status" value="1"/>
</dbReference>
<dbReference type="GO" id="GO:0061665">
    <property type="term" value="F:SUMO ligase activity"/>
    <property type="evidence" value="ECO:0007669"/>
    <property type="project" value="TreeGrafter"/>
</dbReference>
<dbReference type="AlphaFoldDB" id="A0A9P4LWD6"/>
<feature type="domain" description="SP-RING-type" evidence="10">
    <location>
        <begin position="174"/>
        <end position="255"/>
    </location>
</feature>
<evidence type="ECO:0000256" key="8">
    <source>
        <dbReference type="PROSITE-ProRule" id="PRU00452"/>
    </source>
</evidence>
<dbReference type="EMBL" id="ML978722">
    <property type="protein sequence ID" value="KAF2086957.1"/>
    <property type="molecule type" value="Genomic_DNA"/>
</dbReference>
<evidence type="ECO:0000256" key="2">
    <source>
        <dbReference type="ARBA" id="ARBA00005383"/>
    </source>
</evidence>
<dbReference type="PROSITE" id="PS51466">
    <property type="entry name" value="PINIT"/>
    <property type="match status" value="1"/>
</dbReference>
<evidence type="ECO:0000256" key="5">
    <source>
        <dbReference type="ARBA" id="ARBA00022771"/>
    </source>
</evidence>
<feature type="region of interest" description="Disordered" evidence="9">
    <location>
        <begin position="257"/>
        <end position="373"/>
    </location>
</feature>
<dbReference type="PANTHER" id="PTHR10782:SF4">
    <property type="entry name" value="TONALLI, ISOFORM E"/>
    <property type="match status" value="1"/>
</dbReference>
<feature type="domain" description="PINIT" evidence="11">
    <location>
        <begin position="1"/>
        <end position="145"/>
    </location>
</feature>
<comment type="similarity">
    <text evidence="2">Belongs to the PIAS family.</text>
</comment>
<evidence type="ECO:0000256" key="9">
    <source>
        <dbReference type="SAM" id="MobiDB-lite"/>
    </source>
</evidence>
<keyword evidence="13" id="KW-1185">Reference proteome</keyword>
<organism evidence="12 13">
    <name type="scientific">Saccharata proteae CBS 121410</name>
    <dbReference type="NCBI Taxonomy" id="1314787"/>
    <lineage>
        <taxon>Eukaryota</taxon>
        <taxon>Fungi</taxon>
        <taxon>Dikarya</taxon>
        <taxon>Ascomycota</taxon>
        <taxon>Pezizomycotina</taxon>
        <taxon>Dothideomycetes</taxon>
        <taxon>Dothideomycetes incertae sedis</taxon>
        <taxon>Botryosphaeriales</taxon>
        <taxon>Saccharataceae</taxon>
        <taxon>Saccharata</taxon>
    </lineage>
</organism>
<dbReference type="Proteomes" id="UP000799776">
    <property type="component" value="Unassembled WGS sequence"/>
</dbReference>
<evidence type="ECO:0000256" key="6">
    <source>
        <dbReference type="ARBA" id="ARBA00022786"/>
    </source>
</evidence>
<dbReference type="InterPro" id="IPR038654">
    <property type="entry name" value="PINIT_sf"/>
</dbReference>
<keyword evidence="5 8" id="KW-0863">Zinc-finger</keyword>
<sequence length="373" mass="41622">GQIKFRTSPFFEILEALAPPIELQILPNNRGSATSHLMLSPATVDRLKSDKNMRIMLYSAADPILGQYSETDIAFPQQLEVRVNSEQVTSNFKGIKNKAGTTRPADITDVVRKNPPKYNNTIQITYALTQKARKFHLVVNLVKKHPVEELVERIKRGNVLTKATVLKDMVARNDDPDIEATSTVMSLKDPVSYVRISLPCRSSICLHNQCFDASFFLQLQEQAPTWTCPVCNRVLLFESLVVDQYVQDILMNTSTSTDQVTIEPDGKWSQGNKTEEAQRGGTKRSYEDDDDSDDDLVEIIPDDRVKRLKQETSQTPYPLANTPPISSREQSTTGSAAATNAPGSGSNRQKRKSEVIDLTLSDDDDEPPRPAGR</sequence>
<evidence type="ECO:0000256" key="7">
    <source>
        <dbReference type="ARBA" id="ARBA00022833"/>
    </source>
</evidence>
<evidence type="ECO:0000259" key="11">
    <source>
        <dbReference type="PROSITE" id="PS51466"/>
    </source>
</evidence>
<dbReference type="InterPro" id="IPR023321">
    <property type="entry name" value="PINIT"/>
</dbReference>
<dbReference type="Pfam" id="PF14324">
    <property type="entry name" value="PINIT"/>
    <property type="match status" value="1"/>
</dbReference>
<dbReference type="InterPro" id="IPR013083">
    <property type="entry name" value="Znf_RING/FYVE/PHD"/>
</dbReference>
<comment type="pathway">
    <text evidence="1">Protein modification; protein sumoylation.</text>
</comment>